<evidence type="ECO:0000313" key="3">
    <source>
        <dbReference type="Proteomes" id="UP000838756"/>
    </source>
</evidence>
<reference evidence="2" key="1">
    <citation type="submission" date="2022-03" db="EMBL/GenBank/DDBJ databases">
        <authorList>
            <person name="Lindestad O."/>
        </authorList>
    </citation>
    <scope>NUCLEOTIDE SEQUENCE</scope>
</reference>
<dbReference type="EMBL" id="CAKXAJ010024901">
    <property type="protein sequence ID" value="CAH2232482.1"/>
    <property type="molecule type" value="Genomic_DNA"/>
</dbReference>
<evidence type="ECO:0000256" key="1">
    <source>
        <dbReference type="SAM" id="MobiDB-lite"/>
    </source>
</evidence>
<accession>A0A8S4R8C7</accession>
<evidence type="ECO:0000313" key="2">
    <source>
        <dbReference type="EMBL" id="CAH2232482.1"/>
    </source>
</evidence>
<proteinExistence type="predicted"/>
<organism evidence="2 3">
    <name type="scientific">Pararge aegeria aegeria</name>
    <dbReference type="NCBI Taxonomy" id="348720"/>
    <lineage>
        <taxon>Eukaryota</taxon>
        <taxon>Metazoa</taxon>
        <taxon>Ecdysozoa</taxon>
        <taxon>Arthropoda</taxon>
        <taxon>Hexapoda</taxon>
        <taxon>Insecta</taxon>
        <taxon>Pterygota</taxon>
        <taxon>Neoptera</taxon>
        <taxon>Endopterygota</taxon>
        <taxon>Lepidoptera</taxon>
        <taxon>Glossata</taxon>
        <taxon>Ditrysia</taxon>
        <taxon>Papilionoidea</taxon>
        <taxon>Nymphalidae</taxon>
        <taxon>Satyrinae</taxon>
        <taxon>Satyrini</taxon>
        <taxon>Parargina</taxon>
        <taxon>Pararge</taxon>
    </lineage>
</organism>
<dbReference type="AlphaFoldDB" id="A0A8S4R8C7"/>
<name>A0A8S4R8C7_9NEOP</name>
<gene>
    <name evidence="2" type="primary">jg19415</name>
    <name evidence="2" type="ORF">PAEG_LOCUS10748</name>
</gene>
<feature type="region of interest" description="Disordered" evidence="1">
    <location>
        <begin position="79"/>
        <end position="106"/>
    </location>
</feature>
<dbReference type="OrthoDB" id="407509at2759"/>
<comment type="caution">
    <text evidence="2">The sequence shown here is derived from an EMBL/GenBank/DDBJ whole genome shotgun (WGS) entry which is preliminary data.</text>
</comment>
<sequence>MAITIFVNSPGDCIHTSITPLRPGHIIETLVQKRNKHGDCTSPDELCHKNLYYYCAHSLKYRWTLGSKVLKWQPRFCKRSVGRPQPGEQTTSNVSRRAASKQAAQNRGVWNPLQKTYVQQWTSIS</sequence>
<dbReference type="Proteomes" id="UP000838756">
    <property type="component" value="Unassembled WGS sequence"/>
</dbReference>
<keyword evidence="3" id="KW-1185">Reference proteome</keyword>
<protein>
    <submittedName>
        <fullName evidence="2">Jg19415 protein</fullName>
    </submittedName>
</protein>